<keyword evidence="9" id="KW-0472">Membrane</keyword>
<evidence type="ECO:0000313" key="12">
    <source>
        <dbReference type="EMBL" id="MBE9660617.1"/>
    </source>
</evidence>
<dbReference type="Proteomes" id="UP000622475">
    <property type="component" value="Unassembled WGS sequence"/>
</dbReference>
<feature type="signal peptide" evidence="10">
    <location>
        <begin position="1"/>
        <end position="19"/>
    </location>
</feature>
<evidence type="ECO:0000256" key="9">
    <source>
        <dbReference type="ARBA" id="ARBA00023136"/>
    </source>
</evidence>
<dbReference type="GO" id="GO:0055085">
    <property type="term" value="P:transmembrane transport"/>
    <property type="evidence" value="ECO:0007669"/>
    <property type="project" value="InterPro"/>
</dbReference>
<dbReference type="PANTHER" id="PTHR33446">
    <property type="entry name" value="PROTEIN TONB-RELATED"/>
    <property type="match status" value="1"/>
</dbReference>
<name>A0A929KTQ5_9SPHI</name>
<keyword evidence="6" id="KW-0812">Transmembrane</keyword>
<organism evidence="12 13">
    <name type="scientific">Mucilaginibacter myungsuensis</name>
    <dbReference type="NCBI Taxonomy" id="649104"/>
    <lineage>
        <taxon>Bacteria</taxon>
        <taxon>Pseudomonadati</taxon>
        <taxon>Bacteroidota</taxon>
        <taxon>Sphingobacteriia</taxon>
        <taxon>Sphingobacteriales</taxon>
        <taxon>Sphingobacteriaceae</taxon>
        <taxon>Mucilaginibacter</taxon>
    </lineage>
</organism>
<evidence type="ECO:0000259" key="11">
    <source>
        <dbReference type="PROSITE" id="PS52015"/>
    </source>
</evidence>
<feature type="chain" id="PRO_5037426384" evidence="10">
    <location>
        <begin position="20"/>
        <end position="244"/>
    </location>
</feature>
<evidence type="ECO:0000313" key="13">
    <source>
        <dbReference type="Proteomes" id="UP000622475"/>
    </source>
</evidence>
<protein>
    <submittedName>
        <fullName evidence="12">Energy transducer TonB</fullName>
    </submittedName>
</protein>
<dbReference type="InterPro" id="IPR051045">
    <property type="entry name" value="TonB-dependent_transducer"/>
</dbReference>
<dbReference type="PANTHER" id="PTHR33446:SF2">
    <property type="entry name" value="PROTEIN TONB"/>
    <property type="match status" value="1"/>
</dbReference>
<dbReference type="NCBIfam" id="TIGR01352">
    <property type="entry name" value="tonB_Cterm"/>
    <property type="match status" value="2"/>
</dbReference>
<dbReference type="GO" id="GO:0015031">
    <property type="term" value="P:protein transport"/>
    <property type="evidence" value="ECO:0007669"/>
    <property type="project" value="UniProtKB-KW"/>
</dbReference>
<keyword evidence="5" id="KW-0997">Cell inner membrane</keyword>
<proteinExistence type="inferred from homology"/>
<dbReference type="InterPro" id="IPR037682">
    <property type="entry name" value="TonB_C"/>
</dbReference>
<gene>
    <name evidence="12" type="ORF">IRJ16_01870</name>
</gene>
<comment type="caution">
    <text evidence="12">The sequence shown here is derived from an EMBL/GenBank/DDBJ whole genome shotgun (WGS) entry which is preliminary data.</text>
</comment>
<evidence type="ECO:0000256" key="5">
    <source>
        <dbReference type="ARBA" id="ARBA00022519"/>
    </source>
</evidence>
<feature type="domain" description="TonB C-terminal" evidence="11">
    <location>
        <begin position="43"/>
        <end position="139"/>
    </location>
</feature>
<evidence type="ECO:0000256" key="6">
    <source>
        <dbReference type="ARBA" id="ARBA00022692"/>
    </source>
</evidence>
<feature type="domain" description="TonB C-terminal" evidence="11">
    <location>
        <begin position="152"/>
        <end position="244"/>
    </location>
</feature>
<dbReference type="GO" id="GO:0098797">
    <property type="term" value="C:plasma membrane protein complex"/>
    <property type="evidence" value="ECO:0007669"/>
    <property type="project" value="TreeGrafter"/>
</dbReference>
<accession>A0A929KTQ5</accession>
<keyword evidence="4" id="KW-1003">Cell membrane</keyword>
<dbReference type="GO" id="GO:0031992">
    <property type="term" value="F:energy transducer activity"/>
    <property type="evidence" value="ECO:0007669"/>
    <property type="project" value="InterPro"/>
</dbReference>
<comment type="subcellular location">
    <subcellularLocation>
        <location evidence="1">Cell inner membrane</location>
        <topology evidence="1">Single-pass membrane protein</topology>
        <orientation evidence="1">Periplasmic side</orientation>
    </subcellularLocation>
</comment>
<dbReference type="AlphaFoldDB" id="A0A929KTQ5"/>
<keyword evidence="3" id="KW-0813">Transport</keyword>
<dbReference type="SUPFAM" id="SSF74653">
    <property type="entry name" value="TolA/TonB C-terminal domain"/>
    <property type="match status" value="2"/>
</dbReference>
<sequence length="244" mass="27059">MRKPLLILMMLGFAFFAKAQTTVDPKKDTTIYTTPDVPAEYPGGMDALYKFIAENLVYPQSAKTSNVQGKVYVGFVIEKKGNLSGVKVVRGLTKDVNAEAVRVIKDAPRWAPAKQGANAVRQEFMVPISFNIKEDATAEVFEPVDESAEYPGGMEAFLTYITKKLNYPKQARLDRVNGKVQLSFVVEKNGIVSNVKILKSLTPETDAEAIRLIKGSKEWKPAKIRGNPARQKFTQAITFSPPEE</sequence>
<keyword evidence="13" id="KW-1185">Reference proteome</keyword>
<keyword evidence="10" id="KW-0732">Signal</keyword>
<dbReference type="PRINTS" id="PR01374">
    <property type="entry name" value="TONBPROTEIN"/>
</dbReference>
<evidence type="ECO:0000256" key="10">
    <source>
        <dbReference type="SAM" id="SignalP"/>
    </source>
</evidence>
<dbReference type="Pfam" id="PF03544">
    <property type="entry name" value="TonB_C"/>
    <property type="match status" value="2"/>
</dbReference>
<dbReference type="GO" id="GO:0015891">
    <property type="term" value="P:siderophore transport"/>
    <property type="evidence" value="ECO:0007669"/>
    <property type="project" value="InterPro"/>
</dbReference>
<keyword evidence="8" id="KW-1133">Transmembrane helix</keyword>
<dbReference type="RefSeq" id="WP_194109812.1">
    <property type="nucleotide sequence ID" value="NZ_JADFFL010000001.1"/>
</dbReference>
<evidence type="ECO:0000256" key="7">
    <source>
        <dbReference type="ARBA" id="ARBA00022927"/>
    </source>
</evidence>
<dbReference type="InterPro" id="IPR006260">
    <property type="entry name" value="TonB/TolA_C"/>
</dbReference>
<comment type="similarity">
    <text evidence="2">Belongs to the TonB family.</text>
</comment>
<reference evidence="12" key="1">
    <citation type="submission" date="2020-10" db="EMBL/GenBank/DDBJ databases">
        <title>Mucilaginibacter mali sp. nov., isolated from rhizosphere soil of apple orchard.</title>
        <authorList>
            <person name="Lee J.-S."/>
            <person name="Kim H.S."/>
            <person name="Kim J.-S."/>
        </authorList>
    </citation>
    <scope>NUCLEOTIDE SEQUENCE</scope>
    <source>
        <strain evidence="12">KCTC 22746</strain>
    </source>
</reference>
<dbReference type="InterPro" id="IPR003538">
    <property type="entry name" value="TonB"/>
</dbReference>
<evidence type="ECO:0000256" key="4">
    <source>
        <dbReference type="ARBA" id="ARBA00022475"/>
    </source>
</evidence>
<evidence type="ECO:0000256" key="1">
    <source>
        <dbReference type="ARBA" id="ARBA00004383"/>
    </source>
</evidence>
<evidence type="ECO:0000256" key="3">
    <source>
        <dbReference type="ARBA" id="ARBA00022448"/>
    </source>
</evidence>
<keyword evidence="7" id="KW-0653">Protein transport</keyword>
<evidence type="ECO:0000256" key="8">
    <source>
        <dbReference type="ARBA" id="ARBA00022989"/>
    </source>
</evidence>
<dbReference type="GO" id="GO:0030288">
    <property type="term" value="C:outer membrane-bounded periplasmic space"/>
    <property type="evidence" value="ECO:0007669"/>
    <property type="project" value="InterPro"/>
</dbReference>
<evidence type="ECO:0000256" key="2">
    <source>
        <dbReference type="ARBA" id="ARBA00006555"/>
    </source>
</evidence>
<dbReference type="PROSITE" id="PS52015">
    <property type="entry name" value="TONB_CTD"/>
    <property type="match status" value="2"/>
</dbReference>
<dbReference type="EMBL" id="JADFFL010000001">
    <property type="protein sequence ID" value="MBE9660617.1"/>
    <property type="molecule type" value="Genomic_DNA"/>
</dbReference>
<dbReference type="Gene3D" id="3.30.1150.10">
    <property type="match status" value="2"/>
</dbReference>